<evidence type="ECO:0000256" key="2">
    <source>
        <dbReference type="ARBA" id="ARBA00022692"/>
    </source>
</evidence>
<dbReference type="PROSITE" id="PS50261">
    <property type="entry name" value="G_PROTEIN_RECEP_F2_4"/>
    <property type="match status" value="1"/>
</dbReference>
<keyword evidence="2 5" id="KW-0812">Transmembrane</keyword>
<dbReference type="AlphaFoldDB" id="A0A9D4D3D3"/>
<evidence type="ECO:0000259" key="6">
    <source>
        <dbReference type="PROSITE" id="PS50261"/>
    </source>
</evidence>
<organism evidence="7 8">
    <name type="scientific">Dreissena polymorpha</name>
    <name type="common">Zebra mussel</name>
    <name type="synonym">Mytilus polymorpha</name>
    <dbReference type="NCBI Taxonomy" id="45954"/>
    <lineage>
        <taxon>Eukaryota</taxon>
        <taxon>Metazoa</taxon>
        <taxon>Spiralia</taxon>
        <taxon>Lophotrochozoa</taxon>
        <taxon>Mollusca</taxon>
        <taxon>Bivalvia</taxon>
        <taxon>Autobranchia</taxon>
        <taxon>Heteroconchia</taxon>
        <taxon>Euheterodonta</taxon>
        <taxon>Imparidentia</taxon>
        <taxon>Neoheterodontei</taxon>
        <taxon>Myida</taxon>
        <taxon>Dreissenoidea</taxon>
        <taxon>Dreissenidae</taxon>
        <taxon>Dreissena</taxon>
    </lineage>
</organism>
<accession>A0A9D4D3D3</accession>
<keyword evidence="8" id="KW-1185">Reference proteome</keyword>
<reference evidence="7" key="1">
    <citation type="journal article" date="2019" name="bioRxiv">
        <title>The Genome of the Zebra Mussel, Dreissena polymorpha: A Resource for Invasive Species Research.</title>
        <authorList>
            <person name="McCartney M.A."/>
            <person name="Auch B."/>
            <person name="Kono T."/>
            <person name="Mallez S."/>
            <person name="Zhang Y."/>
            <person name="Obille A."/>
            <person name="Becker A."/>
            <person name="Abrahante J.E."/>
            <person name="Garbe J."/>
            <person name="Badalamenti J.P."/>
            <person name="Herman A."/>
            <person name="Mangelson H."/>
            <person name="Liachko I."/>
            <person name="Sullivan S."/>
            <person name="Sone E.D."/>
            <person name="Koren S."/>
            <person name="Silverstein K.A.T."/>
            <person name="Beckman K.B."/>
            <person name="Gohl D.M."/>
        </authorList>
    </citation>
    <scope>NUCLEOTIDE SEQUENCE</scope>
    <source>
        <strain evidence="7">Duluth1</strain>
        <tissue evidence="7">Whole animal</tissue>
    </source>
</reference>
<evidence type="ECO:0000256" key="4">
    <source>
        <dbReference type="ARBA" id="ARBA00023136"/>
    </source>
</evidence>
<comment type="caution">
    <text evidence="7">The sequence shown here is derived from an EMBL/GenBank/DDBJ whole genome shotgun (WGS) entry which is preliminary data.</text>
</comment>
<gene>
    <name evidence="7" type="ORF">DPMN_044022</name>
</gene>
<dbReference type="InterPro" id="IPR000832">
    <property type="entry name" value="GPCR_2_secretin-like"/>
</dbReference>
<dbReference type="Gene3D" id="1.20.1070.10">
    <property type="entry name" value="Rhodopsin 7-helix transmembrane proteins"/>
    <property type="match status" value="1"/>
</dbReference>
<evidence type="ECO:0000313" key="8">
    <source>
        <dbReference type="Proteomes" id="UP000828390"/>
    </source>
</evidence>
<feature type="transmembrane region" description="Helical" evidence="5">
    <location>
        <begin position="7"/>
        <end position="28"/>
    </location>
</feature>
<dbReference type="PANTHER" id="PTHR12011:SF471">
    <property type="entry name" value="G-PROTEIN COUPLED RECEPTORS FAMILY 2 PROFILE 2 DOMAIN-CONTAINING PROTEIN"/>
    <property type="match status" value="1"/>
</dbReference>
<dbReference type="GO" id="GO:0007189">
    <property type="term" value="P:adenylate cyclase-activating G protein-coupled receptor signaling pathway"/>
    <property type="evidence" value="ECO:0007669"/>
    <property type="project" value="TreeGrafter"/>
</dbReference>
<dbReference type="PANTHER" id="PTHR12011">
    <property type="entry name" value="ADHESION G-PROTEIN COUPLED RECEPTOR"/>
    <property type="match status" value="1"/>
</dbReference>
<keyword evidence="3 5" id="KW-1133">Transmembrane helix</keyword>
<protein>
    <recommendedName>
        <fullName evidence="6">G-protein coupled receptors family 2 profile 2 domain-containing protein</fullName>
    </recommendedName>
</protein>
<dbReference type="GO" id="GO:0005886">
    <property type="term" value="C:plasma membrane"/>
    <property type="evidence" value="ECO:0007669"/>
    <property type="project" value="TreeGrafter"/>
</dbReference>
<feature type="transmembrane region" description="Helical" evidence="5">
    <location>
        <begin position="61"/>
        <end position="81"/>
    </location>
</feature>
<dbReference type="Pfam" id="PF00002">
    <property type="entry name" value="7tm_2"/>
    <property type="match status" value="1"/>
</dbReference>
<proteinExistence type="predicted"/>
<keyword evidence="4 5" id="KW-0472">Membrane</keyword>
<feature type="domain" description="G-protein coupled receptors family 2 profile 2" evidence="6">
    <location>
        <begin position="1"/>
        <end position="120"/>
    </location>
</feature>
<reference evidence="7" key="2">
    <citation type="submission" date="2020-11" db="EMBL/GenBank/DDBJ databases">
        <authorList>
            <person name="McCartney M.A."/>
            <person name="Auch B."/>
            <person name="Kono T."/>
            <person name="Mallez S."/>
            <person name="Becker A."/>
            <person name="Gohl D.M."/>
            <person name="Silverstein K.A.T."/>
            <person name="Koren S."/>
            <person name="Bechman K.B."/>
            <person name="Herman A."/>
            <person name="Abrahante J.E."/>
            <person name="Garbe J."/>
        </authorList>
    </citation>
    <scope>NUCLEOTIDE SEQUENCE</scope>
    <source>
        <strain evidence="7">Duluth1</strain>
        <tissue evidence="7">Whole animal</tissue>
    </source>
</reference>
<comment type="subcellular location">
    <subcellularLocation>
        <location evidence="1">Membrane</location>
        <topology evidence="1">Multi-pass membrane protein</topology>
    </subcellularLocation>
</comment>
<feature type="transmembrane region" description="Helical" evidence="5">
    <location>
        <begin position="34"/>
        <end position="54"/>
    </location>
</feature>
<dbReference type="GO" id="GO:0004930">
    <property type="term" value="F:G protein-coupled receptor activity"/>
    <property type="evidence" value="ECO:0007669"/>
    <property type="project" value="InterPro"/>
</dbReference>
<dbReference type="InterPro" id="IPR017981">
    <property type="entry name" value="GPCR_2-like_7TM"/>
</dbReference>
<dbReference type="GO" id="GO:0007166">
    <property type="term" value="P:cell surface receptor signaling pathway"/>
    <property type="evidence" value="ECO:0007669"/>
    <property type="project" value="InterPro"/>
</dbReference>
<evidence type="ECO:0000256" key="1">
    <source>
        <dbReference type="ARBA" id="ARBA00004141"/>
    </source>
</evidence>
<feature type="transmembrane region" description="Helical" evidence="5">
    <location>
        <begin position="101"/>
        <end position="119"/>
    </location>
</feature>
<evidence type="ECO:0000313" key="7">
    <source>
        <dbReference type="EMBL" id="KAH3737429.1"/>
    </source>
</evidence>
<evidence type="ECO:0000256" key="5">
    <source>
        <dbReference type="SAM" id="Phobius"/>
    </source>
</evidence>
<evidence type="ECO:0000256" key="3">
    <source>
        <dbReference type="ARBA" id="ARBA00022989"/>
    </source>
</evidence>
<name>A0A9D4D3D3_DREPO</name>
<dbReference type="EMBL" id="JAIWYP010000011">
    <property type="protein sequence ID" value="KAH3737429.1"/>
    <property type="molecule type" value="Genomic_DNA"/>
</dbReference>
<dbReference type="Proteomes" id="UP000828390">
    <property type="component" value="Unassembled WGS sequence"/>
</dbReference>
<sequence length="120" mass="13475">MFSIIGCSISIVGLALTIIVHLVFWRTLSSDRTVVLMNVCPIFLMGYIVFLTGIEKTSNSTVCTVIAVVLHYTFLVVFFLMLTEGVMITYLVLSPFRKRRIVVPLIMAAYGTMLNVLHVR</sequence>